<dbReference type="RefSeq" id="WP_289216634.1">
    <property type="nucleotide sequence ID" value="NZ_JAPVRC010000007.1"/>
</dbReference>
<feature type="domain" description="RNA polymerase sigma-70 region 2" evidence="6">
    <location>
        <begin position="6"/>
        <end position="74"/>
    </location>
</feature>
<name>A0ABW2K678_9BACI</name>
<evidence type="ECO:0000256" key="5">
    <source>
        <dbReference type="ARBA" id="ARBA00023163"/>
    </source>
</evidence>
<keyword evidence="5" id="KW-0804">Transcription</keyword>
<dbReference type="SUPFAM" id="SSF88946">
    <property type="entry name" value="Sigma2 domain of RNA polymerase sigma factors"/>
    <property type="match status" value="1"/>
</dbReference>
<evidence type="ECO:0000313" key="8">
    <source>
        <dbReference type="EMBL" id="MFC7321650.1"/>
    </source>
</evidence>
<keyword evidence="2" id="KW-0805">Transcription regulation</keyword>
<evidence type="ECO:0000256" key="4">
    <source>
        <dbReference type="ARBA" id="ARBA00023125"/>
    </source>
</evidence>
<feature type="domain" description="RNA polymerase sigma factor 70 region 4 type 2" evidence="7">
    <location>
        <begin position="95"/>
        <end position="147"/>
    </location>
</feature>
<keyword evidence="3" id="KW-0731">Sigma factor</keyword>
<dbReference type="PANTHER" id="PTHR43133:SF8">
    <property type="entry name" value="RNA POLYMERASE SIGMA FACTOR HI_1459-RELATED"/>
    <property type="match status" value="1"/>
</dbReference>
<dbReference type="Pfam" id="PF04542">
    <property type="entry name" value="Sigma70_r2"/>
    <property type="match status" value="1"/>
</dbReference>
<evidence type="ECO:0000259" key="7">
    <source>
        <dbReference type="Pfam" id="PF08281"/>
    </source>
</evidence>
<dbReference type="InterPro" id="IPR013325">
    <property type="entry name" value="RNA_pol_sigma_r2"/>
</dbReference>
<dbReference type="NCBIfam" id="TIGR02937">
    <property type="entry name" value="sigma70-ECF"/>
    <property type="match status" value="1"/>
</dbReference>
<comment type="similarity">
    <text evidence="1">Belongs to the sigma-70 factor family. ECF subfamily.</text>
</comment>
<dbReference type="InterPro" id="IPR014284">
    <property type="entry name" value="RNA_pol_sigma-70_dom"/>
</dbReference>
<sequence>MEVSDLYEELKSDLFRFAFSIARHEQEGKDLVQDAWIKSLREEQLLSLPRHKQKAWFYRVMKNKLIDERRKDQRLTEWDDDEADFPVHELTLGRMEMTELLSRLSPELSDIVFKRYWLELSSKEIGEQMGFPASTVRFKLQTAVKQLRRYLEEDK</sequence>
<evidence type="ECO:0000256" key="2">
    <source>
        <dbReference type="ARBA" id="ARBA00023015"/>
    </source>
</evidence>
<dbReference type="PANTHER" id="PTHR43133">
    <property type="entry name" value="RNA POLYMERASE ECF-TYPE SIGMA FACTO"/>
    <property type="match status" value="1"/>
</dbReference>
<evidence type="ECO:0000313" key="9">
    <source>
        <dbReference type="Proteomes" id="UP001596494"/>
    </source>
</evidence>
<gene>
    <name evidence="8" type="ORF">ACFQMN_12260</name>
</gene>
<dbReference type="InterPro" id="IPR039425">
    <property type="entry name" value="RNA_pol_sigma-70-like"/>
</dbReference>
<keyword evidence="9" id="KW-1185">Reference proteome</keyword>
<reference evidence="9" key="1">
    <citation type="journal article" date="2019" name="Int. J. Syst. Evol. Microbiol.">
        <title>The Global Catalogue of Microorganisms (GCM) 10K type strain sequencing project: providing services to taxonomists for standard genome sequencing and annotation.</title>
        <authorList>
            <consortium name="The Broad Institute Genomics Platform"/>
            <consortium name="The Broad Institute Genome Sequencing Center for Infectious Disease"/>
            <person name="Wu L."/>
            <person name="Ma J."/>
        </authorList>
    </citation>
    <scope>NUCLEOTIDE SEQUENCE [LARGE SCALE GENOMIC DNA]</scope>
    <source>
        <strain evidence="9">CCUG 73951</strain>
    </source>
</reference>
<accession>A0ABW2K678</accession>
<dbReference type="EMBL" id="JBHTBY010000011">
    <property type="protein sequence ID" value="MFC7321650.1"/>
    <property type="molecule type" value="Genomic_DNA"/>
</dbReference>
<evidence type="ECO:0000256" key="1">
    <source>
        <dbReference type="ARBA" id="ARBA00010641"/>
    </source>
</evidence>
<dbReference type="Pfam" id="PF08281">
    <property type="entry name" value="Sigma70_r4_2"/>
    <property type="match status" value="1"/>
</dbReference>
<dbReference type="Gene3D" id="1.10.1740.10">
    <property type="match status" value="1"/>
</dbReference>
<evidence type="ECO:0000259" key="6">
    <source>
        <dbReference type="Pfam" id="PF04542"/>
    </source>
</evidence>
<organism evidence="8 9">
    <name type="scientific">Halobacillus campisalis</name>
    <dbReference type="NCBI Taxonomy" id="435909"/>
    <lineage>
        <taxon>Bacteria</taxon>
        <taxon>Bacillati</taxon>
        <taxon>Bacillota</taxon>
        <taxon>Bacilli</taxon>
        <taxon>Bacillales</taxon>
        <taxon>Bacillaceae</taxon>
        <taxon>Halobacillus</taxon>
    </lineage>
</organism>
<dbReference type="InterPro" id="IPR013324">
    <property type="entry name" value="RNA_pol_sigma_r3/r4-like"/>
</dbReference>
<dbReference type="Proteomes" id="UP001596494">
    <property type="component" value="Unassembled WGS sequence"/>
</dbReference>
<dbReference type="SUPFAM" id="SSF88659">
    <property type="entry name" value="Sigma3 and sigma4 domains of RNA polymerase sigma factors"/>
    <property type="match status" value="1"/>
</dbReference>
<comment type="caution">
    <text evidence="8">The sequence shown here is derived from an EMBL/GenBank/DDBJ whole genome shotgun (WGS) entry which is preliminary data.</text>
</comment>
<protein>
    <submittedName>
        <fullName evidence="8">RNA polymerase sigma factor</fullName>
    </submittedName>
</protein>
<evidence type="ECO:0000256" key="3">
    <source>
        <dbReference type="ARBA" id="ARBA00023082"/>
    </source>
</evidence>
<proteinExistence type="inferred from homology"/>
<dbReference type="InterPro" id="IPR036388">
    <property type="entry name" value="WH-like_DNA-bd_sf"/>
</dbReference>
<dbReference type="Gene3D" id="1.10.10.10">
    <property type="entry name" value="Winged helix-like DNA-binding domain superfamily/Winged helix DNA-binding domain"/>
    <property type="match status" value="1"/>
</dbReference>
<keyword evidence="4" id="KW-0238">DNA-binding</keyword>
<dbReference type="InterPro" id="IPR013249">
    <property type="entry name" value="RNA_pol_sigma70_r4_t2"/>
</dbReference>
<dbReference type="InterPro" id="IPR007627">
    <property type="entry name" value="RNA_pol_sigma70_r2"/>
</dbReference>